<dbReference type="EMBL" id="MU155189">
    <property type="protein sequence ID" value="KAF9480744.1"/>
    <property type="molecule type" value="Genomic_DNA"/>
</dbReference>
<protein>
    <recommendedName>
        <fullName evidence="2">DUF6533 domain-containing protein</fullName>
    </recommendedName>
</protein>
<feature type="transmembrane region" description="Helical" evidence="1">
    <location>
        <begin position="6"/>
        <end position="26"/>
    </location>
</feature>
<accession>A0A9P6D1T7</accession>
<feature type="domain" description="DUF6533" evidence="2">
    <location>
        <begin position="14"/>
        <end position="56"/>
    </location>
</feature>
<evidence type="ECO:0000259" key="2">
    <source>
        <dbReference type="Pfam" id="PF20151"/>
    </source>
</evidence>
<keyword evidence="1" id="KW-0472">Membrane</keyword>
<dbReference type="OrthoDB" id="2637653at2759"/>
<keyword evidence="4" id="KW-1185">Reference proteome</keyword>
<feature type="transmembrane region" description="Helical" evidence="1">
    <location>
        <begin position="225"/>
        <end position="248"/>
    </location>
</feature>
<keyword evidence="1" id="KW-0812">Transmembrane</keyword>
<feature type="transmembrane region" description="Helical" evidence="1">
    <location>
        <begin position="46"/>
        <end position="65"/>
    </location>
</feature>
<evidence type="ECO:0000313" key="4">
    <source>
        <dbReference type="Proteomes" id="UP000807469"/>
    </source>
</evidence>
<dbReference type="Pfam" id="PF20151">
    <property type="entry name" value="DUF6533"/>
    <property type="match status" value="1"/>
</dbReference>
<feature type="transmembrane region" description="Helical" evidence="1">
    <location>
        <begin position="118"/>
        <end position="139"/>
    </location>
</feature>
<feature type="transmembrane region" description="Helical" evidence="1">
    <location>
        <begin position="159"/>
        <end position="178"/>
    </location>
</feature>
<evidence type="ECO:0000256" key="1">
    <source>
        <dbReference type="SAM" id="Phobius"/>
    </source>
</evidence>
<comment type="caution">
    <text evidence="3">The sequence shown here is derived from an EMBL/GenBank/DDBJ whole genome shotgun (WGS) entry which is preliminary data.</text>
</comment>
<feature type="transmembrane region" description="Helical" evidence="1">
    <location>
        <begin position="85"/>
        <end position="106"/>
    </location>
</feature>
<keyword evidence="1" id="KW-1133">Transmembrane helix</keyword>
<gene>
    <name evidence="3" type="ORF">BDN70DRAFT_992452</name>
</gene>
<sequence length="289" mass="32670">MPPYQLIQLGNFISIGSVAIQAWELVAHLTDEVEYLWGGKLNFVKVLYFFSRYVFLAAQIVNHVLSFGLETKLRNAGANCGIIFAYKTTVAHASLAMLEIVLYIRVYALYRHNRRVKYFLAIVYMFTASLKIAANVLLIQVQMQMNGCDHQRTSTGLIITFWSGVIIYQFVILALSLYKLVYDGRLSRTPLTALMLREGVVVFILLMATKALFAVLLIFELQSSFIIGRAIFSYYFAAISVAASSLILNMRKLTVKAALYPPRSQNISAEEVGRLYNTDQSICLTSFYE</sequence>
<feature type="transmembrane region" description="Helical" evidence="1">
    <location>
        <begin position="199"/>
        <end position="219"/>
    </location>
</feature>
<dbReference type="AlphaFoldDB" id="A0A9P6D1T7"/>
<proteinExistence type="predicted"/>
<dbReference type="Proteomes" id="UP000807469">
    <property type="component" value="Unassembled WGS sequence"/>
</dbReference>
<dbReference type="InterPro" id="IPR045340">
    <property type="entry name" value="DUF6533"/>
</dbReference>
<organism evidence="3 4">
    <name type="scientific">Pholiota conissans</name>
    <dbReference type="NCBI Taxonomy" id="109636"/>
    <lineage>
        <taxon>Eukaryota</taxon>
        <taxon>Fungi</taxon>
        <taxon>Dikarya</taxon>
        <taxon>Basidiomycota</taxon>
        <taxon>Agaricomycotina</taxon>
        <taxon>Agaricomycetes</taxon>
        <taxon>Agaricomycetidae</taxon>
        <taxon>Agaricales</taxon>
        <taxon>Agaricineae</taxon>
        <taxon>Strophariaceae</taxon>
        <taxon>Pholiota</taxon>
    </lineage>
</organism>
<name>A0A9P6D1T7_9AGAR</name>
<evidence type="ECO:0000313" key="3">
    <source>
        <dbReference type="EMBL" id="KAF9480744.1"/>
    </source>
</evidence>
<reference evidence="3" key="1">
    <citation type="submission" date="2020-11" db="EMBL/GenBank/DDBJ databases">
        <authorList>
            <consortium name="DOE Joint Genome Institute"/>
            <person name="Ahrendt S."/>
            <person name="Riley R."/>
            <person name="Andreopoulos W."/>
            <person name="Labutti K."/>
            <person name="Pangilinan J."/>
            <person name="Ruiz-Duenas F.J."/>
            <person name="Barrasa J.M."/>
            <person name="Sanchez-Garcia M."/>
            <person name="Camarero S."/>
            <person name="Miyauchi S."/>
            <person name="Serrano A."/>
            <person name="Linde D."/>
            <person name="Babiker R."/>
            <person name="Drula E."/>
            <person name="Ayuso-Fernandez I."/>
            <person name="Pacheco R."/>
            <person name="Padilla G."/>
            <person name="Ferreira P."/>
            <person name="Barriuso J."/>
            <person name="Kellner H."/>
            <person name="Castanera R."/>
            <person name="Alfaro M."/>
            <person name="Ramirez L."/>
            <person name="Pisabarro A.G."/>
            <person name="Kuo A."/>
            <person name="Tritt A."/>
            <person name="Lipzen A."/>
            <person name="He G."/>
            <person name="Yan M."/>
            <person name="Ng V."/>
            <person name="Cullen D."/>
            <person name="Martin F."/>
            <person name="Rosso M.-N."/>
            <person name="Henrissat B."/>
            <person name="Hibbett D."/>
            <person name="Martinez A.T."/>
            <person name="Grigoriev I.V."/>
        </authorList>
    </citation>
    <scope>NUCLEOTIDE SEQUENCE</scope>
    <source>
        <strain evidence="3">CIRM-BRFM 674</strain>
    </source>
</reference>